<protein>
    <recommendedName>
        <fullName evidence="2 9">DNA mismatch repair protein MutS</fullName>
    </recommendedName>
</protein>
<dbReference type="EMBL" id="LR794158">
    <property type="protein sequence ID" value="CAB3976470.1"/>
    <property type="molecule type" value="Genomic_DNA"/>
</dbReference>
<dbReference type="InterPro" id="IPR036187">
    <property type="entry name" value="DNA_mismatch_repair_MutS_sf"/>
</dbReference>
<reference evidence="12 13" key="1">
    <citation type="submission" date="2020-04" db="EMBL/GenBank/DDBJ databases">
        <authorList>
            <person name="Graf S J."/>
        </authorList>
    </citation>
    <scope>NUCLEOTIDE SEQUENCE [LARGE SCALE GENOMIC DNA]</scope>
    <source>
        <strain evidence="12">1</strain>
    </source>
</reference>
<dbReference type="PIRSF" id="PIRSF037677">
    <property type="entry name" value="DNA_mis_repair_Msh6"/>
    <property type="match status" value="1"/>
</dbReference>
<gene>
    <name evidence="12" type="primary">mutS</name>
    <name evidence="12" type="ORF">ESZ_00280</name>
</gene>
<dbReference type="InterPro" id="IPR007860">
    <property type="entry name" value="DNA_mmatch_repair_MutS_con_dom"/>
</dbReference>
<sequence length="835" mass="95704">MDKYTPIIQQYLKIKSQHEDKILLFRVGDFYEFFFNDASKASKLLSLTLTNKGKSVPMAGFPAKSLNTHIIKLMKANMKVAICEQISLTKKDGLIERAVVTTLTPGTFFHDSYLSPDNNNYITCISFFDGFYGIASLDISTGYFFISRVDSKFDLYNEIDRINPIEILISDKSSFINLLPKNFFYNSISDEKFNFNLAYNSLINFFGISNIKCIDINFFSASLLSAGCLLNFVLHTRNNKLENVVSLEVHGINSFLYLDHSARKNLELFKSLNENDRDSLFYVIDKTSTIMGKRLLKLWLTYPILSRFILNDRISSVSILKTNQNYLKIKKNLDMVSDLERILGKIVFYLAQPSDLKQLQISLSILPLIKIELEKIGLVGLLETIFHNVGFFDDLVNLIEKAIIDNPISSLKDGDFIKNGFDKRLDKYKKVVKDLNFSLIKYQSDEKKRLGISTLNVLFLNNSYVIEIPKSESDKVDDKYKKIGFGPRYVRYFTDELKTLEKKFSESKIRVLDREKCIYNIILYKVKKKIFSIKNAARYISMLDILCSFAEQSSLFNWCEPLLVDENILDIKSGRHPVIEFKKKDFIPNDIFLDFKIRSLIITGANMGGKSTYMRQSAIIVLLAHIGSHVPASFAKIGIFDKIFTRIGSGDDLANSYSTFMLEMKEMADILLKATKNSLILIDEIGRGTGYLDGKALAFSILKYLIEVNGSFFLFSTHFHDLHVVCDFFESIGKIYCIVLDDAGELKFFYRFEKGFSDNSFGIEVASMAGIPDSVITFARKKLIEFKTSFILNISDNDNRKKIFDFIDKIDPDNLSPKDALEQLYILKDFFDNNK</sequence>
<evidence type="ECO:0000256" key="8">
    <source>
        <dbReference type="ARBA" id="ARBA00024647"/>
    </source>
</evidence>
<dbReference type="GO" id="GO:0140664">
    <property type="term" value="F:ATP-dependent DNA damage sensor activity"/>
    <property type="evidence" value="ECO:0007669"/>
    <property type="project" value="InterPro"/>
</dbReference>
<dbReference type="Proteomes" id="UP000509549">
    <property type="component" value="Chromosome"/>
</dbReference>
<keyword evidence="4 10" id="KW-0227">DNA damage</keyword>
<dbReference type="PANTHER" id="PTHR11361:SF34">
    <property type="entry name" value="DNA MISMATCH REPAIR PROTEIN MSH1, MITOCHONDRIAL"/>
    <property type="match status" value="1"/>
</dbReference>
<evidence type="ECO:0000256" key="10">
    <source>
        <dbReference type="RuleBase" id="RU003756"/>
    </source>
</evidence>
<evidence type="ECO:0000256" key="9">
    <source>
        <dbReference type="NCBIfam" id="TIGR01070"/>
    </source>
</evidence>
<evidence type="ECO:0000256" key="3">
    <source>
        <dbReference type="ARBA" id="ARBA00022741"/>
    </source>
</evidence>
<dbReference type="Pfam" id="PF05190">
    <property type="entry name" value="MutS_IV"/>
    <property type="match status" value="1"/>
</dbReference>
<dbReference type="SMART" id="SM00534">
    <property type="entry name" value="MUTSac"/>
    <property type="match status" value="1"/>
</dbReference>
<proteinExistence type="inferred from homology"/>
<dbReference type="InterPro" id="IPR016151">
    <property type="entry name" value="DNA_mismatch_repair_MutS_N"/>
</dbReference>
<evidence type="ECO:0000256" key="4">
    <source>
        <dbReference type="ARBA" id="ARBA00022763"/>
    </source>
</evidence>
<dbReference type="SUPFAM" id="SSF55271">
    <property type="entry name" value="DNA repair protein MutS, domain I"/>
    <property type="match status" value="1"/>
</dbReference>
<dbReference type="Gene3D" id="6.10.140.430">
    <property type="match status" value="1"/>
</dbReference>
<dbReference type="InterPro" id="IPR036678">
    <property type="entry name" value="MutS_con_dom_sf"/>
</dbReference>
<keyword evidence="7 10" id="KW-0234">DNA repair</keyword>
<dbReference type="Gene3D" id="3.40.50.300">
    <property type="entry name" value="P-loop containing nucleotide triphosphate hydrolases"/>
    <property type="match status" value="1"/>
</dbReference>
<evidence type="ECO:0000256" key="5">
    <source>
        <dbReference type="ARBA" id="ARBA00022840"/>
    </source>
</evidence>
<dbReference type="InterPro" id="IPR045076">
    <property type="entry name" value="MutS"/>
</dbReference>
<dbReference type="GO" id="GO:0030983">
    <property type="term" value="F:mismatched DNA binding"/>
    <property type="evidence" value="ECO:0007669"/>
    <property type="project" value="InterPro"/>
</dbReference>
<evidence type="ECO:0000256" key="2">
    <source>
        <dbReference type="ARBA" id="ARBA00021982"/>
    </source>
</evidence>
<evidence type="ECO:0000313" key="13">
    <source>
        <dbReference type="Proteomes" id="UP000509549"/>
    </source>
</evidence>
<evidence type="ECO:0000256" key="6">
    <source>
        <dbReference type="ARBA" id="ARBA00023125"/>
    </source>
</evidence>
<dbReference type="AlphaFoldDB" id="A0A6J5JZR7"/>
<dbReference type="NCBIfam" id="NF003810">
    <property type="entry name" value="PRK05399.1"/>
    <property type="match status" value="1"/>
</dbReference>
<evidence type="ECO:0000256" key="7">
    <source>
        <dbReference type="ARBA" id="ARBA00023204"/>
    </source>
</evidence>
<dbReference type="Pfam" id="PF05192">
    <property type="entry name" value="MutS_III"/>
    <property type="match status" value="1"/>
</dbReference>
<dbReference type="InterPro" id="IPR007696">
    <property type="entry name" value="DNA_mismatch_repair_MutS_core"/>
</dbReference>
<dbReference type="InterPro" id="IPR017261">
    <property type="entry name" value="DNA_mismatch_repair_MutS/MSH"/>
</dbReference>
<dbReference type="NCBIfam" id="TIGR01070">
    <property type="entry name" value="mutS1"/>
    <property type="match status" value="1"/>
</dbReference>
<feature type="domain" description="DNA mismatch repair proteins mutS family" evidence="11">
    <location>
        <begin position="678"/>
        <end position="694"/>
    </location>
</feature>
<dbReference type="PANTHER" id="PTHR11361">
    <property type="entry name" value="DNA MISMATCH REPAIR PROTEIN MUTS FAMILY MEMBER"/>
    <property type="match status" value="1"/>
</dbReference>
<dbReference type="Gene3D" id="3.40.1170.10">
    <property type="entry name" value="DNA repair protein MutS, domain I"/>
    <property type="match status" value="1"/>
</dbReference>
<dbReference type="KEGG" id="acil:ESZ_00280"/>
<evidence type="ECO:0000256" key="1">
    <source>
        <dbReference type="ARBA" id="ARBA00006271"/>
    </source>
</evidence>
<dbReference type="InterPro" id="IPR000432">
    <property type="entry name" value="DNA_mismatch_repair_MutS_C"/>
</dbReference>
<dbReference type="PROSITE" id="PS00486">
    <property type="entry name" value="DNA_MISMATCH_REPAIR_2"/>
    <property type="match status" value="1"/>
</dbReference>
<dbReference type="InterPro" id="IPR007861">
    <property type="entry name" value="DNA_mismatch_repair_MutS_clamp"/>
</dbReference>
<keyword evidence="5" id="KW-0067">ATP-binding</keyword>
<accession>A0A6J5JZR7</accession>
<keyword evidence="6 10" id="KW-0238">DNA-binding</keyword>
<evidence type="ECO:0000259" key="11">
    <source>
        <dbReference type="PROSITE" id="PS00486"/>
    </source>
</evidence>
<comment type="function">
    <text evidence="8">This protein is involved in the repair of mismatches in DNA. It is possible that it carries out the mismatch recognition step. This protein has a weak ATPase activity.</text>
</comment>
<dbReference type="Pfam" id="PF00488">
    <property type="entry name" value="MutS_V"/>
    <property type="match status" value="1"/>
</dbReference>
<dbReference type="Gene3D" id="1.10.1420.10">
    <property type="match status" value="2"/>
</dbReference>
<comment type="similarity">
    <text evidence="1 10">Belongs to the DNA mismatch repair MutS family.</text>
</comment>
<dbReference type="InterPro" id="IPR005748">
    <property type="entry name" value="DNA_mismatch_repair_MutS"/>
</dbReference>
<keyword evidence="13" id="KW-1185">Reference proteome</keyword>
<keyword evidence="3 10" id="KW-0547">Nucleotide-binding</keyword>
<dbReference type="SUPFAM" id="SSF52540">
    <property type="entry name" value="P-loop containing nucleoside triphosphate hydrolases"/>
    <property type="match status" value="1"/>
</dbReference>
<evidence type="ECO:0000313" key="12">
    <source>
        <dbReference type="EMBL" id="CAB3976470.1"/>
    </source>
</evidence>
<dbReference type="Pfam" id="PF05188">
    <property type="entry name" value="MutS_II"/>
    <property type="match status" value="1"/>
</dbReference>
<dbReference type="GO" id="GO:0006298">
    <property type="term" value="P:mismatch repair"/>
    <property type="evidence" value="ECO:0007669"/>
    <property type="project" value="UniProtKB-UniRule"/>
</dbReference>
<name>A0A6J5JZR7_9GAMM</name>
<dbReference type="SUPFAM" id="SSF53150">
    <property type="entry name" value="DNA repair protein MutS, domain II"/>
    <property type="match status" value="1"/>
</dbReference>
<dbReference type="SUPFAM" id="SSF48334">
    <property type="entry name" value="DNA repair protein MutS, domain III"/>
    <property type="match status" value="1"/>
</dbReference>
<dbReference type="Gene3D" id="3.30.420.110">
    <property type="entry name" value="MutS, connector domain"/>
    <property type="match status" value="1"/>
</dbReference>
<dbReference type="Pfam" id="PF01624">
    <property type="entry name" value="MutS_I"/>
    <property type="match status" value="1"/>
</dbReference>
<organism evidence="12 13">
    <name type="scientific">Candidatus Azoamicus ciliaticola</name>
    <dbReference type="NCBI Taxonomy" id="2652803"/>
    <lineage>
        <taxon>Bacteria</taxon>
        <taxon>Pseudomonadati</taxon>
        <taxon>Pseudomonadota</taxon>
        <taxon>Gammaproteobacteria</taxon>
        <taxon>Candidatus Azoamicaceae</taxon>
        <taxon>Candidatus Azoamicus</taxon>
    </lineage>
</organism>
<dbReference type="SMART" id="SM00533">
    <property type="entry name" value="MUTSd"/>
    <property type="match status" value="1"/>
</dbReference>
<dbReference type="InterPro" id="IPR027417">
    <property type="entry name" value="P-loop_NTPase"/>
</dbReference>
<dbReference type="GO" id="GO:0005524">
    <property type="term" value="F:ATP binding"/>
    <property type="evidence" value="ECO:0007669"/>
    <property type="project" value="UniProtKB-UniRule"/>
</dbReference>
<dbReference type="InterPro" id="IPR007695">
    <property type="entry name" value="DNA_mismatch_repair_MutS-lik_N"/>
</dbReference>